<dbReference type="InterPro" id="IPR007198">
    <property type="entry name" value="Ssl1-like"/>
</dbReference>
<dbReference type="VEuPathDB" id="MicrosporidiaDB:CWI37_1471p0020"/>
<dbReference type="GO" id="GO:0006357">
    <property type="term" value="P:regulation of transcription by RNA polymerase II"/>
    <property type="evidence" value="ECO:0007669"/>
    <property type="project" value="TreeGrafter"/>
</dbReference>
<reference evidence="4 5" key="1">
    <citation type="submission" date="2017-12" db="EMBL/GenBank/DDBJ databases">
        <authorList>
            <person name="Pombert J.-F."/>
            <person name="Haag K.L."/>
            <person name="Ebert D."/>
        </authorList>
    </citation>
    <scope>NUCLEOTIDE SEQUENCE [LARGE SCALE GENOMIC DNA]</scope>
    <source>
        <strain evidence="2">FI-OER-3-3</strain>
        <strain evidence="3">IL-G-3</strain>
    </source>
</reference>
<dbReference type="InterPro" id="IPR036465">
    <property type="entry name" value="vWFA_dom_sf"/>
</dbReference>
<dbReference type="GO" id="GO:0005675">
    <property type="term" value="C:transcription factor TFIIH holo complex"/>
    <property type="evidence" value="ECO:0007669"/>
    <property type="project" value="TreeGrafter"/>
</dbReference>
<dbReference type="Proteomes" id="UP000292282">
    <property type="component" value="Unassembled WGS sequence"/>
</dbReference>
<keyword evidence="4" id="KW-1185">Reference proteome</keyword>
<dbReference type="SUPFAM" id="SSF57889">
    <property type="entry name" value="Cysteine-rich domain"/>
    <property type="match status" value="1"/>
</dbReference>
<dbReference type="PANTHER" id="PTHR12695">
    <property type="entry name" value="GENERAL TRANSCRIPTION FACTOR IIH SUBUNIT 2"/>
    <property type="match status" value="1"/>
</dbReference>
<dbReference type="PANTHER" id="PTHR12695:SF2">
    <property type="entry name" value="GENERAL TRANSCRIPTION FACTOR IIH SUBUNIT 2-RELATED"/>
    <property type="match status" value="1"/>
</dbReference>
<comment type="caution">
    <text evidence="2">The sequence shown here is derived from an EMBL/GenBank/DDBJ whole genome shotgun (WGS) entry which is preliminary data.</text>
</comment>
<dbReference type="Gene3D" id="3.40.50.410">
    <property type="entry name" value="von Willebrand factor, type A domain"/>
    <property type="match status" value="1"/>
</dbReference>
<evidence type="ECO:0000313" key="4">
    <source>
        <dbReference type="Proteomes" id="UP000292282"/>
    </source>
</evidence>
<dbReference type="Proteomes" id="UP000292362">
    <property type="component" value="Unassembled WGS sequence"/>
</dbReference>
<dbReference type="InterPro" id="IPR046349">
    <property type="entry name" value="C1-like_sf"/>
</dbReference>
<evidence type="ECO:0000259" key="1">
    <source>
        <dbReference type="Pfam" id="PF04056"/>
    </source>
</evidence>
<organism evidence="2 5">
    <name type="scientific">Hamiltosporidium tvaerminnensis</name>
    <dbReference type="NCBI Taxonomy" id="1176355"/>
    <lineage>
        <taxon>Eukaryota</taxon>
        <taxon>Fungi</taxon>
        <taxon>Fungi incertae sedis</taxon>
        <taxon>Microsporidia</taxon>
        <taxon>Dubosqiidae</taxon>
        <taxon>Hamiltosporidium</taxon>
    </lineage>
</organism>
<protein>
    <submittedName>
        <fullName evidence="2">RNA polymerase II transcription factor</fullName>
    </submittedName>
</protein>
<dbReference type="EMBL" id="PITJ01001471">
    <property type="protein sequence ID" value="TBT99090.1"/>
    <property type="molecule type" value="Genomic_DNA"/>
</dbReference>
<proteinExistence type="predicted"/>
<dbReference type="EMBL" id="PITK01000801">
    <property type="protein sequence ID" value="TBU12329.1"/>
    <property type="molecule type" value="Genomic_DNA"/>
</dbReference>
<evidence type="ECO:0000313" key="2">
    <source>
        <dbReference type="EMBL" id="TBT99090.1"/>
    </source>
</evidence>
<sequence length="366" mass="41822">MSPSNFFSWEQQYKRTWEDASPSVTSFKQIAKKYDNRPLKRLTIKHLHIIIDTSVNLDHPDFHPFRFSLISILKEFHKNFTFRNKVSKISFSNLQLEYYNEPTTNLLELCEKLFDIQDIIQRSLIMIDASTKLLNEEPAGIAKINSSKIFKENYKEQTGDQQKILKVKNTCLKEFLIISGSLSTKSVSSDLFHFIKKNNLKIHFISLGGEVSIFKKVSQTTGGKYFVPLNIHDFANILMEYCIPEILTSNFVSMIPLGFPLFSENENSVCVCHSTICKGYSCVTCGAKVCTLPISCPICNTQLISSSSLIQNIYYSFPLKQFSVGEGLCKICGLDGKWMCNDCKNTYCDTCDSFIHENLKFCLFCD</sequence>
<evidence type="ECO:0000313" key="3">
    <source>
        <dbReference type="EMBL" id="TBU12329.1"/>
    </source>
</evidence>
<dbReference type="Pfam" id="PF04056">
    <property type="entry name" value="Ssl1"/>
    <property type="match status" value="1"/>
</dbReference>
<dbReference type="GO" id="GO:0006289">
    <property type="term" value="P:nucleotide-excision repair"/>
    <property type="evidence" value="ECO:0007669"/>
    <property type="project" value="TreeGrafter"/>
</dbReference>
<dbReference type="OrthoDB" id="284275at2759"/>
<feature type="domain" description="Ssl1-like" evidence="1">
    <location>
        <begin position="162"/>
        <end position="260"/>
    </location>
</feature>
<dbReference type="VEuPathDB" id="MicrosporidiaDB:CWI38_0801p0020"/>
<name>A0A4Q9KXH0_9MICR</name>
<dbReference type="AlphaFoldDB" id="A0A4Q9KXH0"/>
<gene>
    <name evidence="2" type="ORF">CWI37_1471p0020</name>
    <name evidence="3" type="ORF">CWI38_0801p0020</name>
</gene>
<dbReference type="STRING" id="1176355.A0A4Q9KXH0"/>
<evidence type="ECO:0000313" key="5">
    <source>
        <dbReference type="Proteomes" id="UP000292362"/>
    </source>
</evidence>
<accession>A0A4Q9KXH0</accession>